<feature type="transmembrane region" description="Helical" evidence="10">
    <location>
        <begin position="278"/>
        <end position="296"/>
    </location>
</feature>
<dbReference type="GO" id="GO:0005345">
    <property type="term" value="F:purine nucleobase transmembrane transporter activity"/>
    <property type="evidence" value="ECO:0007669"/>
    <property type="project" value="TreeGrafter"/>
</dbReference>
<evidence type="ECO:0000313" key="11">
    <source>
        <dbReference type="EMBL" id="SDE40677.1"/>
    </source>
</evidence>
<dbReference type="Pfam" id="PF00860">
    <property type="entry name" value="Xan_ur_permease"/>
    <property type="match status" value="1"/>
</dbReference>
<keyword evidence="7 8" id="KW-0472">Membrane</keyword>
<name>A0A1G7CMW1_9ACTN</name>
<comment type="subcellular location">
    <subcellularLocation>
        <location evidence="1 8">Cell membrane</location>
        <topology evidence="1 8">Multi-pass membrane protein</topology>
    </subcellularLocation>
</comment>
<keyword evidence="12" id="KW-1185">Reference proteome</keyword>
<evidence type="ECO:0000256" key="2">
    <source>
        <dbReference type="ARBA" id="ARBA00005697"/>
    </source>
</evidence>
<protein>
    <submittedName>
        <fullName evidence="11">Putative MFS transporter, AGZA family, xanthine/uracil permease</fullName>
    </submittedName>
</protein>
<feature type="transmembrane region" description="Helical" evidence="10">
    <location>
        <begin position="54"/>
        <end position="79"/>
    </location>
</feature>
<feature type="compositionally biased region" description="Basic and acidic residues" evidence="9">
    <location>
        <begin position="1"/>
        <end position="30"/>
    </location>
</feature>
<organism evidence="11 12">
    <name type="scientific">Glycomyces harbinensis</name>
    <dbReference type="NCBI Taxonomy" id="58114"/>
    <lineage>
        <taxon>Bacteria</taxon>
        <taxon>Bacillati</taxon>
        <taxon>Actinomycetota</taxon>
        <taxon>Actinomycetes</taxon>
        <taxon>Glycomycetales</taxon>
        <taxon>Glycomycetaceae</taxon>
        <taxon>Glycomyces</taxon>
    </lineage>
</organism>
<dbReference type="PIRSF" id="PIRSF005353">
    <property type="entry name" value="PbuG"/>
    <property type="match status" value="1"/>
</dbReference>
<evidence type="ECO:0000256" key="10">
    <source>
        <dbReference type="SAM" id="Phobius"/>
    </source>
</evidence>
<feature type="transmembrane region" description="Helical" evidence="10">
    <location>
        <begin position="360"/>
        <end position="382"/>
    </location>
</feature>
<dbReference type="Proteomes" id="UP000198949">
    <property type="component" value="Unassembled WGS sequence"/>
</dbReference>
<dbReference type="PANTHER" id="PTHR43337:SF11">
    <property type="entry name" value="GUANINE_HYPOXANTHINE PERMEASE PBUG"/>
    <property type="match status" value="1"/>
</dbReference>
<evidence type="ECO:0000256" key="6">
    <source>
        <dbReference type="ARBA" id="ARBA00022989"/>
    </source>
</evidence>
<feature type="transmembrane region" description="Helical" evidence="10">
    <location>
        <begin position="388"/>
        <end position="405"/>
    </location>
</feature>
<dbReference type="EMBL" id="FNAD01000020">
    <property type="protein sequence ID" value="SDE40677.1"/>
    <property type="molecule type" value="Genomic_DNA"/>
</dbReference>
<feature type="region of interest" description="Disordered" evidence="9">
    <location>
        <begin position="1"/>
        <end position="37"/>
    </location>
</feature>
<evidence type="ECO:0000256" key="3">
    <source>
        <dbReference type="ARBA" id="ARBA00022448"/>
    </source>
</evidence>
<dbReference type="STRING" id="58114.SAMN05216270_12080"/>
<dbReference type="PANTHER" id="PTHR43337">
    <property type="entry name" value="XANTHINE/URACIL PERMEASE C887.17-RELATED"/>
    <property type="match status" value="1"/>
</dbReference>
<proteinExistence type="inferred from homology"/>
<feature type="transmembrane region" description="Helical" evidence="10">
    <location>
        <begin position="143"/>
        <end position="161"/>
    </location>
</feature>
<feature type="transmembrane region" description="Helical" evidence="10">
    <location>
        <begin position="173"/>
        <end position="197"/>
    </location>
</feature>
<sequence>MATDDTAKPDVTEKDAAEPGVSDEHPEKHPATPTGRLDQYFGMTANKTNWKREILAGTTTFLAMAYILAVNPGILSFGLTAAGVDAPNPGAVFTATALASALGCLVMGLWARYPIATAPGMGLNAFFAFTVVLTLGIPWQTALTGTLVSGVLFFILAVTGAREAIINAIPAQLKLAVGAGIGLFIAFIGLKGGGIVVGSEATLVTIGDFTSGTVLLTVFGLVATAVFMVLGWKGGVFYGMLATLVLGVLTGVIDFELAEGFTPNLDSFGAAFTGFEDAFTVHMIAVILTMLFVDFFDTAGTLFAVAGQAGLVKDGKLPRAGRALATDSIATSAGAVLGTSTTTAYIESTAGVSVGGRTGLTAVTTGFWFLVSLVAFPVFGLVANNPAVTAPALIVVGVLMAKALGEIEWEKLEYAIPAFLIVVAMPLTYSISNGIALGLVFFPVMMAAKGRWREVHPIAWVLMAASIGYFLFLTE</sequence>
<reference evidence="12" key="1">
    <citation type="submission" date="2016-10" db="EMBL/GenBank/DDBJ databases">
        <authorList>
            <person name="Varghese N."/>
            <person name="Submissions S."/>
        </authorList>
    </citation>
    <scope>NUCLEOTIDE SEQUENCE [LARGE SCALE GENOMIC DNA]</scope>
    <source>
        <strain evidence="12">CGMCC 4.3516</strain>
    </source>
</reference>
<evidence type="ECO:0000256" key="9">
    <source>
        <dbReference type="SAM" id="MobiDB-lite"/>
    </source>
</evidence>
<feature type="transmembrane region" description="Helical" evidence="10">
    <location>
        <begin position="118"/>
        <end position="137"/>
    </location>
</feature>
<evidence type="ECO:0000313" key="12">
    <source>
        <dbReference type="Proteomes" id="UP000198949"/>
    </source>
</evidence>
<accession>A0A1G7CMW1</accession>
<feature type="transmembrane region" description="Helical" evidence="10">
    <location>
        <begin position="417"/>
        <end position="445"/>
    </location>
</feature>
<gene>
    <name evidence="11" type="ORF">SAMN05216270_12080</name>
</gene>
<dbReference type="AlphaFoldDB" id="A0A1G7CMW1"/>
<keyword evidence="6 8" id="KW-1133">Transmembrane helix</keyword>
<evidence type="ECO:0000256" key="5">
    <source>
        <dbReference type="ARBA" id="ARBA00022692"/>
    </source>
</evidence>
<evidence type="ECO:0000256" key="7">
    <source>
        <dbReference type="ARBA" id="ARBA00023136"/>
    </source>
</evidence>
<dbReference type="InterPro" id="IPR006043">
    <property type="entry name" value="NCS2"/>
</dbReference>
<keyword evidence="5 8" id="KW-0812">Transmembrane</keyword>
<dbReference type="GO" id="GO:0005886">
    <property type="term" value="C:plasma membrane"/>
    <property type="evidence" value="ECO:0007669"/>
    <property type="project" value="UniProtKB-SubCell"/>
</dbReference>
<evidence type="ECO:0000256" key="1">
    <source>
        <dbReference type="ARBA" id="ARBA00004651"/>
    </source>
</evidence>
<feature type="transmembrane region" description="Helical" evidence="10">
    <location>
        <begin position="91"/>
        <end position="111"/>
    </location>
</feature>
<evidence type="ECO:0000256" key="4">
    <source>
        <dbReference type="ARBA" id="ARBA00022475"/>
    </source>
</evidence>
<dbReference type="InterPro" id="IPR026033">
    <property type="entry name" value="Azg-like_bact_archaea"/>
</dbReference>
<evidence type="ECO:0000256" key="8">
    <source>
        <dbReference type="PIRNR" id="PIRNR005353"/>
    </source>
</evidence>
<keyword evidence="3 8" id="KW-0813">Transport</keyword>
<feature type="transmembrane region" description="Helical" evidence="10">
    <location>
        <begin position="457"/>
        <end position="474"/>
    </location>
</feature>
<comment type="similarity">
    <text evidence="2 8">Belongs to the nucleobase:cation symporter-2 (NCS2) (TC 2.A.40) family. Azg-like subfamily.</text>
</comment>
<keyword evidence="4 8" id="KW-1003">Cell membrane</keyword>
<feature type="transmembrane region" description="Helical" evidence="10">
    <location>
        <begin position="209"/>
        <end position="230"/>
    </location>
</feature>
<feature type="transmembrane region" description="Helical" evidence="10">
    <location>
        <begin position="237"/>
        <end position="258"/>
    </location>
</feature>
<dbReference type="InterPro" id="IPR045018">
    <property type="entry name" value="Azg-like"/>
</dbReference>